<keyword evidence="3" id="KW-0378">Hydrolase</keyword>
<keyword evidence="2" id="KW-0645">Protease</keyword>
<name>A0A439DJE4_9PEZI</name>
<dbReference type="PROSITE" id="PS50600">
    <property type="entry name" value="ULP_PROTEASE"/>
    <property type="match status" value="1"/>
</dbReference>
<gene>
    <name evidence="7" type="ORF">EKO27_g590</name>
</gene>
<dbReference type="GO" id="GO:0006508">
    <property type="term" value="P:proteolysis"/>
    <property type="evidence" value="ECO:0007669"/>
    <property type="project" value="UniProtKB-KW"/>
</dbReference>
<feature type="region of interest" description="Disordered" evidence="5">
    <location>
        <begin position="235"/>
        <end position="268"/>
    </location>
</feature>
<proteinExistence type="inferred from homology"/>
<comment type="similarity">
    <text evidence="1">Belongs to the peptidase C48 family.</text>
</comment>
<sequence length="869" mass="96312">MAFVPQPRSRVIHSWTTPGHYLNCSPCRDYRRVQARNAEATANRAGRLCAIGVGQPFGQPFSSRILAISPRLNRLSTAERLQRGIGLLPQGRRVTIQVPSLGRPVRPNQPTGLRGTLRQDYCQKRPSTCTDNPEPAQYLVPCDVPPRIPTVPKDTPRDVARNHSFVTPGQFPEDIDVPNQQSSSHAATDFWAANSELIRQAALERAQASAAAESSSTPAVTENYFSMPGTWPAWADDPSGVPPPVRSPVAPRPHIEPDNPLNPPGPNRNGFFSIVENLSALFRGAFQAVRWRAVEPQPAQDTAETTNATTTDATSTAPQAAGNDGSRTPKRSRSDTGPTNPDSRQFKSRNRQLPDRSVSLGPGRRTGSMHNRYANNNGPASYRVANGNQNDPGFSNAGRIFSFDAVYASDSEDDEDVYPGSPMDIDSPEPIVLNKTETILAQQSINTIHTQSSHRSDEHKPIASNKTEAIAQQSTHPINVESKAKFNSATAAARRAVNLFPKDLAVTKATVTPFPKGNTSHETLPSEIPPTIAPAVGKLRHKIRVASTSADISMLRKTEKARYINILDFFPNDVDHSLPGLEDERLSPDAVKVEHLKRELMERLRREEIESQNAALAHLGVRRPKSALIREPSEEWANRALDAPNSGKFNPQAVHPDAVELRPRDFAKLVPEMAWLNDDCIQSTLCCLAAYINKKASVKPKVDPPKCVAVTSLYWKTFCQDNNKLYPRPFSRKWNMTQTNFLDIDTVLIPVNLDAHWTLIVIRPSRRTVSYIDSFHRRNEAQIRHAYRWVELFLGDKFVADDWNTQEFGTPKQTNAWDCGVFVITNAMCLALGLSPMCYDEGKMPVQRRRIAAMLLNGGFSGEFDLGDL</sequence>
<evidence type="ECO:0000256" key="3">
    <source>
        <dbReference type="ARBA" id="ARBA00022801"/>
    </source>
</evidence>
<organism evidence="7 8">
    <name type="scientific">Xylaria grammica</name>
    <dbReference type="NCBI Taxonomy" id="363999"/>
    <lineage>
        <taxon>Eukaryota</taxon>
        <taxon>Fungi</taxon>
        <taxon>Dikarya</taxon>
        <taxon>Ascomycota</taxon>
        <taxon>Pezizomycotina</taxon>
        <taxon>Sordariomycetes</taxon>
        <taxon>Xylariomycetidae</taxon>
        <taxon>Xylariales</taxon>
        <taxon>Xylariaceae</taxon>
        <taxon>Xylaria</taxon>
    </lineage>
</organism>
<evidence type="ECO:0000256" key="1">
    <source>
        <dbReference type="ARBA" id="ARBA00005234"/>
    </source>
</evidence>
<dbReference type="PANTHER" id="PTHR46468:SF1">
    <property type="entry name" value="SENTRIN-SPECIFIC PROTEASE 8"/>
    <property type="match status" value="1"/>
</dbReference>
<accession>A0A439DJE4</accession>
<evidence type="ECO:0000256" key="2">
    <source>
        <dbReference type="ARBA" id="ARBA00022670"/>
    </source>
</evidence>
<dbReference type="PANTHER" id="PTHR46468">
    <property type="entry name" value="SENTRIN-SPECIFIC PROTEASE 8"/>
    <property type="match status" value="1"/>
</dbReference>
<keyword evidence="4" id="KW-0788">Thiol protease</keyword>
<evidence type="ECO:0000256" key="5">
    <source>
        <dbReference type="SAM" id="MobiDB-lite"/>
    </source>
</evidence>
<dbReference type="InterPro" id="IPR003653">
    <property type="entry name" value="Peptidase_C48_C"/>
</dbReference>
<dbReference type="Proteomes" id="UP000286045">
    <property type="component" value="Unassembled WGS sequence"/>
</dbReference>
<dbReference type="GO" id="GO:0000338">
    <property type="term" value="P:protein deneddylation"/>
    <property type="evidence" value="ECO:0007669"/>
    <property type="project" value="TreeGrafter"/>
</dbReference>
<reference evidence="7 8" key="1">
    <citation type="submission" date="2018-12" db="EMBL/GenBank/DDBJ databases">
        <title>Draft genome sequence of Xylaria grammica IHI A82.</title>
        <authorList>
            <person name="Buettner E."/>
            <person name="Kellner H."/>
        </authorList>
    </citation>
    <scope>NUCLEOTIDE SEQUENCE [LARGE SCALE GENOMIC DNA]</scope>
    <source>
        <strain evidence="7 8">IHI A82</strain>
    </source>
</reference>
<dbReference type="SUPFAM" id="SSF54001">
    <property type="entry name" value="Cysteine proteinases"/>
    <property type="match status" value="1"/>
</dbReference>
<evidence type="ECO:0000256" key="4">
    <source>
        <dbReference type="ARBA" id="ARBA00022807"/>
    </source>
</evidence>
<evidence type="ECO:0000313" key="8">
    <source>
        <dbReference type="Proteomes" id="UP000286045"/>
    </source>
</evidence>
<dbReference type="Gene3D" id="3.40.395.10">
    <property type="entry name" value="Adenoviral Proteinase, Chain A"/>
    <property type="match status" value="1"/>
</dbReference>
<dbReference type="AlphaFoldDB" id="A0A439DJE4"/>
<dbReference type="GO" id="GO:0019784">
    <property type="term" value="F:deNEDDylase activity"/>
    <property type="evidence" value="ECO:0007669"/>
    <property type="project" value="InterPro"/>
</dbReference>
<dbReference type="Pfam" id="PF02902">
    <property type="entry name" value="Peptidase_C48"/>
    <property type="match status" value="1"/>
</dbReference>
<evidence type="ECO:0000259" key="6">
    <source>
        <dbReference type="PROSITE" id="PS50600"/>
    </source>
</evidence>
<keyword evidence="8" id="KW-1185">Reference proteome</keyword>
<dbReference type="GO" id="GO:0008234">
    <property type="term" value="F:cysteine-type peptidase activity"/>
    <property type="evidence" value="ECO:0007669"/>
    <property type="project" value="UniProtKB-KW"/>
</dbReference>
<feature type="compositionally biased region" description="Low complexity" evidence="5">
    <location>
        <begin position="299"/>
        <end position="321"/>
    </location>
</feature>
<feature type="domain" description="Ubiquitin-like protease family profile" evidence="6">
    <location>
        <begin position="659"/>
        <end position="830"/>
    </location>
</feature>
<dbReference type="InterPro" id="IPR044613">
    <property type="entry name" value="Nep1/2-like"/>
</dbReference>
<dbReference type="InterPro" id="IPR038765">
    <property type="entry name" value="Papain-like_cys_pep_sf"/>
</dbReference>
<dbReference type="EMBL" id="RYZI01000007">
    <property type="protein sequence ID" value="RWA14506.1"/>
    <property type="molecule type" value="Genomic_DNA"/>
</dbReference>
<comment type="caution">
    <text evidence="7">The sequence shown here is derived from an EMBL/GenBank/DDBJ whole genome shotgun (WGS) entry which is preliminary data.</text>
</comment>
<protein>
    <recommendedName>
        <fullName evidence="6">Ubiquitin-like protease family profile domain-containing protein</fullName>
    </recommendedName>
</protein>
<evidence type="ECO:0000313" key="7">
    <source>
        <dbReference type="EMBL" id="RWA14506.1"/>
    </source>
</evidence>
<feature type="region of interest" description="Disordered" evidence="5">
    <location>
        <begin position="296"/>
        <end position="390"/>
    </location>
</feature>
<dbReference type="STRING" id="363999.A0A439DJE4"/>